<evidence type="ECO:0000256" key="1">
    <source>
        <dbReference type="ARBA" id="ARBA00004236"/>
    </source>
</evidence>
<keyword evidence="3" id="KW-1003">Cell membrane</keyword>
<keyword evidence="5 7" id="KW-1133">Transmembrane helix</keyword>
<keyword evidence="9" id="KW-1185">Reference proteome</keyword>
<dbReference type="EMBL" id="BSST01000001">
    <property type="protein sequence ID" value="GLX79683.1"/>
    <property type="molecule type" value="Genomic_DNA"/>
</dbReference>
<comment type="subcellular location">
    <subcellularLocation>
        <location evidence="1">Cell membrane</location>
    </subcellularLocation>
</comment>
<dbReference type="Pfam" id="PF10144">
    <property type="entry name" value="SMP_2"/>
    <property type="match status" value="1"/>
</dbReference>
<protein>
    <recommendedName>
        <fullName evidence="10">Membrane protein affecting hemolysin expression</fullName>
    </recommendedName>
</protein>
<evidence type="ECO:0000256" key="4">
    <source>
        <dbReference type="ARBA" id="ARBA00022692"/>
    </source>
</evidence>
<feature type="transmembrane region" description="Helical" evidence="7">
    <location>
        <begin position="30"/>
        <end position="49"/>
    </location>
</feature>
<evidence type="ECO:0008006" key="10">
    <source>
        <dbReference type="Google" id="ProtNLM"/>
    </source>
</evidence>
<accession>A0ABQ6GUR8</accession>
<comment type="similarity">
    <text evidence="2">Belongs to the Smp family.</text>
</comment>
<dbReference type="Proteomes" id="UP001157186">
    <property type="component" value="Unassembled WGS sequence"/>
</dbReference>
<keyword evidence="6 7" id="KW-0472">Membrane</keyword>
<keyword evidence="4 7" id="KW-0812">Transmembrane</keyword>
<evidence type="ECO:0000256" key="3">
    <source>
        <dbReference type="ARBA" id="ARBA00022475"/>
    </source>
</evidence>
<feature type="transmembrane region" description="Helical" evidence="7">
    <location>
        <begin position="180"/>
        <end position="200"/>
    </location>
</feature>
<dbReference type="InterPro" id="IPR019305">
    <property type="entry name" value="Uncharacterised_Smp"/>
</dbReference>
<evidence type="ECO:0000313" key="8">
    <source>
        <dbReference type="EMBL" id="GLX79683.1"/>
    </source>
</evidence>
<evidence type="ECO:0000256" key="2">
    <source>
        <dbReference type="ARBA" id="ARBA00005362"/>
    </source>
</evidence>
<name>A0ABQ6GUR8_9GAMM</name>
<evidence type="ECO:0000256" key="7">
    <source>
        <dbReference type="SAM" id="Phobius"/>
    </source>
</evidence>
<proteinExistence type="inferred from homology"/>
<comment type="caution">
    <text evidence="8">The sequence shown here is derived from an EMBL/GenBank/DDBJ whole genome shotgun (WGS) entry which is preliminary data.</text>
</comment>
<evidence type="ECO:0000256" key="6">
    <source>
        <dbReference type="ARBA" id="ARBA00023136"/>
    </source>
</evidence>
<reference evidence="8 9" key="1">
    <citation type="submission" date="2023-03" db="EMBL/GenBank/DDBJ databases">
        <title>Draft genome sequence of Thalassotalea insulae KCTC 62186T.</title>
        <authorList>
            <person name="Sawabe T."/>
        </authorList>
    </citation>
    <scope>NUCLEOTIDE SEQUENCE [LARGE SCALE GENOMIC DNA]</scope>
    <source>
        <strain evidence="8 9">KCTC 62186</strain>
    </source>
</reference>
<gene>
    <name evidence="8" type="ORF">tinsulaeT_30230</name>
</gene>
<organism evidence="8 9">
    <name type="scientific">Thalassotalea insulae</name>
    <dbReference type="NCBI Taxonomy" id="2056778"/>
    <lineage>
        <taxon>Bacteria</taxon>
        <taxon>Pseudomonadati</taxon>
        <taxon>Pseudomonadota</taxon>
        <taxon>Gammaproteobacteria</taxon>
        <taxon>Alteromonadales</taxon>
        <taxon>Colwelliaceae</taxon>
        <taxon>Thalassotalea</taxon>
    </lineage>
</organism>
<sequence>MSVSRLFYLRFMTQTELPLYPKFSSIYNKIMQLAIAIFIIIVLMNLWVYSYGENKRALKQHFRYVSEQNLAQLTSGVKFLWNNNREQIQPYFDEMAQQHWIKDISLYDTTGQLLIATEHQASVKELYGLALYKQDKSELFTPFVSELRVDGKLLGYLRLTVENKVLTHSIAQAADEHYDLLRLMMILAGVVGFLLTRGLNRFSRQGFRLRHESLHRKK</sequence>
<evidence type="ECO:0000313" key="9">
    <source>
        <dbReference type="Proteomes" id="UP001157186"/>
    </source>
</evidence>
<evidence type="ECO:0000256" key="5">
    <source>
        <dbReference type="ARBA" id="ARBA00022989"/>
    </source>
</evidence>